<dbReference type="InterPro" id="IPR028994">
    <property type="entry name" value="Integrin_alpha_N"/>
</dbReference>
<dbReference type="EMBL" id="PDEP01000001">
    <property type="protein sequence ID" value="PEN09338.1"/>
    <property type="molecule type" value="Genomic_DNA"/>
</dbReference>
<sequence>MPMTHTIQSSQISLDSCSAFCAPQRWLVALVLGLLLMVGTLHSASAQTTTIERLTSPNARGGGFYGFSVDFDAASGNFMVGALAEGVNVSSPRGRAYIYGTSVTAPPFLRATLDPPIGPIEGSSQWGRSVAVGTSAFSTSYFVGTPLDNNTTLTPGFPVDNTGSWSRFEFLSGSYSRVRTYELGSRDRARRLLGIGLALDGTTLAAGASTSADSFSPGGRVHIRNLTGVTSGSNGATIASPSPQENAQFGRGLALDGDRLVVTALNYDDGGLTNRGNAYSFIRDPATSTWSQEQQLVPTGLTDGAQYGRAVALAGDVAFISASAQDVGATPDAGAVYVWMRDPATGTWSYMQTLTAATPETDAIYGYDLSYDTFTGTLYVGAPREDISSPSAVTDAGVVYAYQQDGSGTWQEQLRFASTNPQSGALFGAALSVDSDKLIASAYSEDIPDGAGGTFTDAGAVYVYDMVSALPVELATFEARLQGTTAHLQWRTLSETDNAGFHVEHRAPGARFQDVDFVSGAGTTGEPQSYAIRIKNLSAGTHAFRLRQVDLDGTATRSDVLTVEVRTPAGVSPVWPNPSRGLAQAEVTVGAPGRVQAAVYDLLGRRVLTVHDGLARPDAPVALQIATDALPSGMYLLRVQTPQETTLRRFTVVR</sequence>
<dbReference type="PANTHER" id="PTHR36220">
    <property type="entry name" value="UNNAMED PRODUCT"/>
    <property type="match status" value="1"/>
</dbReference>
<evidence type="ECO:0000313" key="3">
    <source>
        <dbReference type="Proteomes" id="UP000221024"/>
    </source>
</evidence>
<keyword evidence="3" id="KW-1185">Reference proteome</keyword>
<dbReference type="OrthoDB" id="9803616at2"/>
<dbReference type="Pfam" id="PF14312">
    <property type="entry name" value="FG-GAP_2"/>
    <property type="match status" value="2"/>
</dbReference>
<evidence type="ECO:0000256" key="1">
    <source>
        <dbReference type="ARBA" id="ARBA00022729"/>
    </source>
</evidence>
<reference evidence="2 3" key="1">
    <citation type="submission" date="2017-10" db="EMBL/GenBank/DDBJ databases">
        <title>Draft genome of Longimonas halophila.</title>
        <authorList>
            <person name="Goh K.M."/>
            <person name="Shamsir M.S."/>
            <person name="Lim S.W."/>
        </authorList>
    </citation>
    <scope>NUCLEOTIDE SEQUENCE [LARGE SCALE GENOMIC DNA]</scope>
    <source>
        <strain evidence="2 3">KCTC 42399</strain>
    </source>
</reference>
<evidence type="ECO:0008006" key="4">
    <source>
        <dbReference type="Google" id="ProtNLM"/>
    </source>
</evidence>
<name>A0A2H3PAP0_9BACT</name>
<dbReference type="AlphaFoldDB" id="A0A2H3PAP0"/>
<proteinExistence type="predicted"/>
<accession>A0A2H3PAP0</accession>
<dbReference type="PANTHER" id="PTHR36220:SF1">
    <property type="entry name" value="GAMMA TUBULIN COMPLEX COMPONENT C-TERMINAL DOMAIN-CONTAINING PROTEIN"/>
    <property type="match status" value="1"/>
</dbReference>
<dbReference type="InterPro" id="IPR013517">
    <property type="entry name" value="FG-GAP"/>
</dbReference>
<evidence type="ECO:0000313" key="2">
    <source>
        <dbReference type="EMBL" id="PEN09338.1"/>
    </source>
</evidence>
<dbReference type="SUPFAM" id="SSF50965">
    <property type="entry name" value="Galactose oxidase, central domain"/>
    <property type="match status" value="1"/>
</dbReference>
<dbReference type="Gene3D" id="2.130.10.130">
    <property type="entry name" value="Integrin alpha, N-terminal"/>
    <property type="match status" value="2"/>
</dbReference>
<protein>
    <recommendedName>
        <fullName evidence="4">Secretion system C-terminal sorting domain-containing protein</fullName>
    </recommendedName>
</protein>
<dbReference type="InterPro" id="IPR026444">
    <property type="entry name" value="Secre_tail"/>
</dbReference>
<keyword evidence="1" id="KW-0732">Signal</keyword>
<comment type="caution">
    <text evidence="2">The sequence shown here is derived from an EMBL/GenBank/DDBJ whole genome shotgun (WGS) entry which is preliminary data.</text>
</comment>
<dbReference type="Proteomes" id="UP000221024">
    <property type="component" value="Unassembled WGS sequence"/>
</dbReference>
<dbReference type="NCBIfam" id="TIGR04183">
    <property type="entry name" value="Por_Secre_tail"/>
    <property type="match status" value="1"/>
</dbReference>
<gene>
    <name evidence="2" type="ORF">CRI93_01000</name>
</gene>
<organism evidence="2 3">
    <name type="scientific">Longimonas halophila</name>
    <dbReference type="NCBI Taxonomy" id="1469170"/>
    <lineage>
        <taxon>Bacteria</taxon>
        <taxon>Pseudomonadati</taxon>
        <taxon>Rhodothermota</taxon>
        <taxon>Rhodothermia</taxon>
        <taxon>Rhodothermales</taxon>
        <taxon>Salisaetaceae</taxon>
        <taxon>Longimonas</taxon>
    </lineage>
</organism>
<dbReference type="InterPro" id="IPR011043">
    <property type="entry name" value="Gal_Oxase/kelch_b-propeller"/>
</dbReference>